<evidence type="ECO:0000313" key="2">
    <source>
        <dbReference type="EMBL" id="MDC8011639.1"/>
    </source>
</evidence>
<dbReference type="InterPro" id="IPR011008">
    <property type="entry name" value="Dimeric_a/b-barrel"/>
</dbReference>
<proteinExistence type="predicted"/>
<name>A0A9X4BIZ3_9GAMM</name>
<protein>
    <submittedName>
        <fullName evidence="2">NIPSNAP family protein</fullName>
    </submittedName>
</protein>
<organism evidence="2 3">
    <name type="scientific">Tahibacter soli</name>
    <dbReference type="NCBI Taxonomy" id="2983605"/>
    <lineage>
        <taxon>Bacteria</taxon>
        <taxon>Pseudomonadati</taxon>
        <taxon>Pseudomonadota</taxon>
        <taxon>Gammaproteobacteria</taxon>
        <taxon>Lysobacterales</taxon>
        <taxon>Rhodanobacteraceae</taxon>
        <taxon>Tahibacter</taxon>
    </lineage>
</organism>
<dbReference type="SUPFAM" id="SSF54909">
    <property type="entry name" value="Dimeric alpha+beta barrel"/>
    <property type="match status" value="2"/>
</dbReference>
<accession>A0A9X4BIZ3</accession>
<reference evidence="2" key="1">
    <citation type="submission" date="2023-02" db="EMBL/GenBank/DDBJ databases">
        <title>Tahibacter soli sp. nov. isolated from soil.</title>
        <authorList>
            <person name="Baek J.H."/>
            <person name="Lee J.K."/>
            <person name="Choi D.G."/>
            <person name="Jeon C.O."/>
        </authorList>
    </citation>
    <scope>NUCLEOTIDE SEQUENCE</scope>
    <source>
        <strain evidence="2">BL</strain>
    </source>
</reference>
<evidence type="ECO:0000313" key="3">
    <source>
        <dbReference type="Proteomes" id="UP001139971"/>
    </source>
</evidence>
<keyword evidence="3" id="KW-1185">Reference proteome</keyword>
<gene>
    <name evidence="2" type="ORF">OD750_003675</name>
</gene>
<comment type="caution">
    <text evidence="2">The sequence shown here is derived from an EMBL/GenBank/DDBJ whole genome shotgun (WGS) entry which is preliminary data.</text>
</comment>
<evidence type="ECO:0000259" key="1">
    <source>
        <dbReference type="Pfam" id="PF07978"/>
    </source>
</evidence>
<dbReference type="EMBL" id="JAOVZO020000003">
    <property type="protein sequence ID" value="MDC8011639.1"/>
    <property type="molecule type" value="Genomic_DNA"/>
</dbReference>
<dbReference type="Gene3D" id="3.30.70.100">
    <property type="match status" value="2"/>
</dbReference>
<dbReference type="AlphaFoldDB" id="A0A9X4BIZ3"/>
<feature type="domain" description="NIPSNAP" evidence="1">
    <location>
        <begin position="34"/>
        <end position="129"/>
    </location>
</feature>
<dbReference type="Pfam" id="PF07978">
    <property type="entry name" value="NIPSNAP"/>
    <property type="match status" value="1"/>
</dbReference>
<dbReference type="InterPro" id="IPR012577">
    <property type="entry name" value="NIPSNAP"/>
</dbReference>
<sequence>MSDSLRRFAAASVVALAADAHSATPASAECCTVYELRQYALHPGKRDVLIELFDREFVDSQEAAGMVVHAQFRDLDDPDRFVWIRGFADMVARDKALNAFYSGPVWQAHRNAANATMIDSDNVLLLRPAVREGGSALDRPRPPQGATEVPPTLIVGTIWYGKSPLTAEFDRWFAQELAPLFAAAGGAPIARFENETARNTFKLPVREGENAYVWFARFDDAAAYDAYRARLAASERWKALEPPLRERFAKAPDTLRLAPTARSQWR</sequence>
<dbReference type="Proteomes" id="UP001139971">
    <property type="component" value="Unassembled WGS sequence"/>
</dbReference>
<dbReference type="RefSeq" id="WP_263542855.1">
    <property type="nucleotide sequence ID" value="NZ_JAOVZO020000003.1"/>
</dbReference>